<dbReference type="Gene3D" id="3.80.10.10">
    <property type="entry name" value="Ribonuclease Inhibitor"/>
    <property type="match status" value="1"/>
</dbReference>
<organism evidence="2 3">
    <name type="scientific">Triticum turgidum subsp. durum</name>
    <name type="common">Durum wheat</name>
    <name type="synonym">Triticum durum</name>
    <dbReference type="NCBI Taxonomy" id="4567"/>
    <lineage>
        <taxon>Eukaryota</taxon>
        <taxon>Viridiplantae</taxon>
        <taxon>Streptophyta</taxon>
        <taxon>Embryophyta</taxon>
        <taxon>Tracheophyta</taxon>
        <taxon>Spermatophyta</taxon>
        <taxon>Magnoliopsida</taxon>
        <taxon>Liliopsida</taxon>
        <taxon>Poales</taxon>
        <taxon>Poaceae</taxon>
        <taxon>BOP clade</taxon>
        <taxon>Pooideae</taxon>
        <taxon>Triticodae</taxon>
        <taxon>Triticeae</taxon>
        <taxon>Triticinae</taxon>
        <taxon>Triticum</taxon>
    </lineage>
</organism>
<dbReference type="Pfam" id="PF24758">
    <property type="entry name" value="LRR_At5g56370"/>
    <property type="match status" value="1"/>
</dbReference>
<dbReference type="EMBL" id="LT934113">
    <property type="protein sequence ID" value="VAH25639.1"/>
    <property type="molecule type" value="Genomic_DNA"/>
</dbReference>
<dbReference type="InterPro" id="IPR032675">
    <property type="entry name" value="LRR_dom_sf"/>
</dbReference>
<dbReference type="Pfam" id="PF08387">
    <property type="entry name" value="FBD"/>
    <property type="match status" value="1"/>
</dbReference>
<accession>A0A9R1NII9</accession>
<reference evidence="2 3" key="1">
    <citation type="submission" date="2017-09" db="EMBL/GenBank/DDBJ databases">
        <authorList>
            <consortium name="International Durum Wheat Genome Sequencing Consortium (IDWGSC)"/>
            <person name="Milanesi L."/>
        </authorList>
    </citation>
    <scope>NUCLEOTIDE SEQUENCE [LARGE SCALE GENOMIC DNA]</scope>
    <source>
        <strain evidence="3">cv. Svevo</strain>
    </source>
</reference>
<dbReference type="SMART" id="SM00256">
    <property type="entry name" value="FBOX"/>
    <property type="match status" value="1"/>
</dbReference>
<dbReference type="InterPro" id="IPR055411">
    <property type="entry name" value="LRR_FXL15/At3g58940/PEG3-like"/>
</dbReference>
<dbReference type="PANTHER" id="PTHR32141">
    <property type="match status" value="1"/>
</dbReference>
<evidence type="ECO:0000313" key="3">
    <source>
        <dbReference type="Proteomes" id="UP000324705"/>
    </source>
</evidence>
<proteinExistence type="predicted"/>
<dbReference type="Gramene" id="TRITD2Av1G017190.1">
    <property type="protein sequence ID" value="TRITD2Av1G017190.1"/>
    <property type="gene ID" value="TRITD2Av1G017190"/>
</dbReference>
<dbReference type="InterPro" id="IPR055302">
    <property type="entry name" value="F-box_dom-containing"/>
</dbReference>
<gene>
    <name evidence="2" type="ORF">TRITD_2Av1G017190</name>
</gene>
<dbReference type="SUPFAM" id="SSF81383">
    <property type="entry name" value="F-box domain"/>
    <property type="match status" value="1"/>
</dbReference>
<dbReference type="OMA" id="PCKIAGG"/>
<dbReference type="InterPro" id="IPR036047">
    <property type="entry name" value="F-box-like_dom_sf"/>
</dbReference>
<protein>
    <recommendedName>
        <fullName evidence="1">F-box domain-containing protein</fullName>
    </recommendedName>
</protein>
<dbReference type="Proteomes" id="UP000324705">
    <property type="component" value="Chromosome 2A"/>
</dbReference>
<name>A0A9R1NII9_TRITD</name>
<dbReference type="SUPFAM" id="SSF52047">
    <property type="entry name" value="RNI-like"/>
    <property type="match status" value="1"/>
</dbReference>
<dbReference type="InterPro" id="IPR006566">
    <property type="entry name" value="FBD"/>
</dbReference>
<evidence type="ECO:0000313" key="2">
    <source>
        <dbReference type="EMBL" id="VAH25639.1"/>
    </source>
</evidence>
<dbReference type="Pfam" id="PF00646">
    <property type="entry name" value="F-box"/>
    <property type="match status" value="1"/>
</dbReference>
<evidence type="ECO:0000259" key="1">
    <source>
        <dbReference type="SMART" id="SM00256"/>
    </source>
</evidence>
<keyword evidence="3" id="KW-1185">Reference proteome</keyword>
<sequence length="517" mass="56606">MAEQARFFNMDPATAADARRKGCDPHTLDQAAESMLCYIYANLPSLPVYEGTWLAALASSASPDGVDRISRLPPELLSNIVSRLPSVKDAARTAVLSSHWRRVWLSTPLVLADAQLHPEACGWPPTPATSPAVTAAVSRILDAHPGPFRCVHLVCSHMSAHRARLARWLQLLAAKGVQDLALVNRPWPRDVPLPATLFAVTTLTRLYVGMWTLPGTAALRGASFPHLHELGLGCVEMEQGVVDSLVARSPVLEVLNILGCKAVRLRLVSQSLRCVQISWSRMEDVAVVKAPLLERLILFRPCKIAGGMSTRLRIGDAPKLHAFGYLEPGQVLKVRDTIIMPGIASASTVVTSVKILSLNVCFGVRSDVQMVPTFLRCFPNAKRLHIMSKRCTEPTGNYLTLQFWEESDPEENLVSRITVMSFREFTGDPGEVGFLEFFFRSARALETASVSMANPRFTPFSTQEAYAKVKRSSRIMASESNMVVLGSTGPAGGNMWSLKDGADFSFHDPFSEVEVVG</sequence>
<dbReference type="AlphaFoldDB" id="A0A9R1NII9"/>
<feature type="domain" description="F-box" evidence="1">
    <location>
        <begin position="72"/>
        <end position="113"/>
    </location>
</feature>
<dbReference type="InterPro" id="IPR001810">
    <property type="entry name" value="F-box_dom"/>
</dbReference>
<dbReference type="PANTHER" id="PTHR32141:SF183">
    <property type="entry name" value="F-BOX DOMAIN-CONTAINING PROTEIN"/>
    <property type="match status" value="1"/>
</dbReference>